<dbReference type="Proteomes" id="UP001163603">
    <property type="component" value="Chromosome 15"/>
</dbReference>
<proteinExistence type="predicted"/>
<comment type="caution">
    <text evidence="1">The sequence shown here is derived from an EMBL/GenBank/DDBJ whole genome shotgun (WGS) entry which is preliminary data.</text>
</comment>
<reference evidence="2" key="1">
    <citation type="journal article" date="2023" name="G3 (Bethesda)">
        <title>Genome assembly and association tests identify interacting loci associated with vigor, precocity, and sex in interspecific pistachio rootstocks.</title>
        <authorList>
            <person name="Palmer W."/>
            <person name="Jacygrad E."/>
            <person name="Sagayaradj S."/>
            <person name="Cavanaugh K."/>
            <person name="Han R."/>
            <person name="Bertier L."/>
            <person name="Beede B."/>
            <person name="Kafkas S."/>
            <person name="Golino D."/>
            <person name="Preece J."/>
            <person name="Michelmore R."/>
        </authorList>
    </citation>
    <scope>NUCLEOTIDE SEQUENCE [LARGE SCALE GENOMIC DNA]</scope>
</reference>
<name>A0ACC0X431_9ROSI</name>
<gene>
    <name evidence="1" type="ORF">Pint_29495</name>
</gene>
<accession>A0ACC0X431</accession>
<evidence type="ECO:0000313" key="1">
    <source>
        <dbReference type="EMBL" id="KAJ0008261.1"/>
    </source>
</evidence>
<evidence type="ECO:0000313" key="2">
    <source>
        <dbReference type="Proteomes" id="UP001163603"/>
    </source>
</evidence>
<protein>
    <submittedName>
        <fullName evidence="1">Uncharacterized protein</fullName>
    </submittedName>
</protein>
<dbReference type="EMBL" id="CM047750">
    <property type="protein sequence ID" value="KAJ0008261.1"/>
    <property type="molecule type" value="Genomic_DNA"/>
</dbReference>
<sequence length="260" mass="29111">MLGFCHTEPISIHVPVAYKEKNKFTLPVVAAAVSTSVLVTAMAILWSFKRRKQEDKRWLSLIIVGAALLVPLFCYLCYSIWRTRKAKVESISNQKQLLHEFGNNAQPLATYSNAITQENDQNMKHELNIFKFQTIAAATNNFSTTNVLGKGGFGAVFKAWQLQNEGKGLELRDPTLDESCSPDEVLRCLQVGLLCVQDQAIDRPTMPKVVSMLTNETILLPTPKQPAFYINNTTEESKNPGKNVEDCSINNVTISEMEDR</sequence>
<keyword evidence="2" id="KW-1185">Reference proteome</keyword>
<organism evidence="1 2">
    <name type="scientific">Pistacia integerrima</name>
    <dbReference type="NCBI Taxonomy" id="434235"/>
    <lineage>
        <taxon>Eukaryota</taxon>
        <taxon>Viridiplantae</taxon>
        <taxon>Streptophyta</taxon>
        <taxon>Embryophyta</taxon>
        <taxon>Tracheophyta</taxon>
        <taxon>Spermatophyta</taxon>
        <taxon>Magnoliopsida</taxon>
        <taxon>eudicotyledons</taxon>
        <taxon>Gunneridae</taxon>
        <taxon>Pentapetalae</taxon>
        <taxon>rosids</taxon>
        <taxon>malvids</taxon>
        <taxon>Sapindales</taxon>
        <taxon>Anacardiaceae</taxon>
        <taxon>Pistacia</taxon>
    </lineage>
</organism>